<organism evidence="1 2">
    <name type="scientific">Brassica napus</name>
    <name type="common">Rape</name>
    <dbReference type="NCBI Taxonomy" id="3708"/>
    <lineage>
        <taxon>Eukaryota</taxon>
        <taxon>Viridiplantae</taxon>
        <taxon>Streptophyta</taxon>
        <taxon>Embryophyta</taxon>
        <taxon>Tracheophyta</taxon>
        <taxon>Spermatophyta</taxon>
        <taxon>Magnoliopsida</taxon>
        <taxon>eudicotyledons</taxon>
        <taxon>Gunneridae</taxon>
        <taxon>Pentapetalae</taxon>
        <taxon>rosids</taxon>
        <taxon>malvids</taxon>
        <taxon>Brassicales</taxon>
        <taxon>Brassicaceae</taxon>
        <taxon>Brassiceae</taxon>
        <taxon>Brassica</taxon>
    </lineage>
</organism>
<keyword evidence="2" id="KW-1185">Reference proteome</keyword>
<accession>A0A078F466</accession>
<dbReference type="AlphaFoldDB" id="A0A078F466"/>
<gene>
    <name evidence="1" type="primary">BnaC03g47730D</name>
    <name evidence="1" type="ORF">GSBRNA2T00125010001</name>
</gene>
<dbReference type="Gramene" id="CDY07849">
    <property type="protein sequence ID" value="CDY07849"/>
    <property type="gene ID" value="GSBRNA2T00125010001"/>
</dbReference>
<dbReference type="EMBL" id="LK031981">
    <property type="protein sequence ID" value="CDY07849.1"/>
    <property type="molecule type" value="Genomic_DNA"/>
</dbReference>
<evidence type="ECO:0000313" key="2">
    <source>
        <dbReference type="Proteomes" id="UP000028999"/>
    </source>
</evidence>
<dbReference type="Proteomes" id="UP000028999">
    <property type="component" value="Unassembled WGS sequence"/>
</dbReference>
<dbReference type="PaxDb" id="3708-A0A078F466"/>
<name>A0A078F466_BRANA</name>
<proteinExistence type="predicted"/>
<protein>
    <submittedName>
        <fullName evidence="1">BnaC03g47730D protein</fullName>
    </submittedName>
</protein>
<evidence type="ECO:0000313" key="1">
    <source>
        <dbReference type="EMBL" id="CDY07849.1"/>
    </source>
</evidence>
<reference evidence="1 2" key="1">
    <citation type="journal article" date="2014" name="Science">
        <title>Plant genetics. Early allopolyploid evolution in the post-Neolithic Brassica napus oilseed genome.</title>
        <authorList>
            <person name="Chalhoub B."/>
            <person name="Denoeud F."/>
            <person name="Liu S."/>
            <person name="Parkin I.A."/>
            <person name="Tang H."/>
            <person name="Wang X."/>
            <person name="Chiquet J."/>
            <person name="Belcram H."/>
            <person name="Tong C."/>
            <person name="Samans B."/>
            <person name="Correa M."/>
            <person name="Da Silva C."/>
            <person name="Just J."/>
            <person name="Falentin C."/>
            <person name="Koh C.S."/>
            <person name="Le Clainche I."/>
            <person name="Bernard M."/>
            <person name="Bento P."/>
            <person name="Noel B."/>
            <person name="Labadie K."/>
            <person name="Alberti A."/>
            <person name="Charles M."/>
            <person name="Arnaud D."/>
            <person name="Guo H."/>
            <person name="Daviaud C."/>
            <person name="Alamery S."/>
            <person name="Jabbari K."/>
            <person name="Zhao M."/>
            <person name="Edger P.P."/>
            <person name="Chelaifa H."/>
            <person name="Tack D."/>
            <person name="Lassalle G."/>
            <person name="Mestiri I."/>
            <person name="Schnel N."/>
            <person name="Le Paslier M.C."/>
            <person name="Fan G."/>
            <person name="Renault V."/>
            <person name="Bayer P.E."/>
            <person name="Golicz A.A."/>
            <person name="Manoli S."/>
            <person name="Lee T.H."/>
            <person name="Thi V.H."/>
            <person name="Chalabi S."/>
            <person name="Hu Q."/>
            <person name="Fan C."/>
            <person name="Tollenaere R."/>
            <person name="Lu Y."/>
            <person name="Battail C."/>
            <person name="Shen J."/>
            <person name="Sidebottom C.H."/>
            <person name="Wang X."/>
            <person name="Canaguier A."/>
            <person name="Chauveau A."/>
            <person name="Berard A."/>
            <person name="Deniot G."/>
            <person name="Guan M."/>
            <person name="Liu Z."/>
            <person name="Sun F."/>
            <person name="Lim Y.P."/>
            <person name="Lyons E."/>
            <person name="Town C.D."/>
            <person name="Bancroft I."/>
            <person name="Wang X."/>
            <person name="Meng J."/>
            <person name="Ma J."/>
            <person name="Pires J.C."/>
            <person name="King G.J."/>
            <person name="Brunel D."/>
            <person name="Delourme R."/>
            <person name="Renard M."/>
            <person name="Aury J.M."/>
            <person name="Adams K.L."/>
            <person name="Batley J."/>
            <person name="Snowdon R.J."/>
            <person name="Tost J."/>
            <person name="Edwards D."/>
            <person name="Zhou Y."/>
            <person name="Hua W."/>
            <person name="Sharpe A.G."/>
            <person name="Paterson A.H."/>
            <person name="Guan C."/>
            <person name="Wincker P."/>
        </authorList>
    </citation>
    <scope>NUCLEOTIDE SEQUENCE [LARGE SCALE GENOMIC DNA]</scope>
    <source>
        <strain evidence="2">cv. Darmor-bzh</strain>
    </source>
</reference>
<sequence>MACSMKFICILGLIILTGRSRRVR</sequence>